<dbReference type="PANTHER" id="PTHR21660:SF1">
    <property type="entry name" value="ACYL-COENZYME A THIOESTERASE 13"/>
    <property type="match status" value="1"/>
</dbReference>
<proteinExistence type="inferred from homology"/>
<dbReference type="Proteomes" id="UP000006327">
    <property type="component" value="Unassembled WGS sequence"/>
</dbReference>
<dbReference type="RefSeq" id="WP_007619840.1">
    <property type="nucleotide sequence ID" value="NZ_BAEO01000028.1"/>
</dbReference>
<dbReference type="InterPro" id="IPR003736">
    <property type="entry name" value="PAAI_dom"/>
</dbReference>
<keyword evidence="5" id="KW-1185">Reference proteome</keyword>
<accession>K6YM41</accession>
<dbReference type="STRING" id="493475.GARC_2265"/>
<feature type="domain" description="Thioesterase" evidence="3">
    <location>
        <begin position="40"/>
        <end position="103"/>
    </location>
</feature>
<dbReference type="InterPro" id="IPR039298">
    <property type="entry name" value="ACOT13"/>
</dbReference>
<protein>
    <submittedName>
        <fullName evidence="4">Phenylacetic acid degradation protein</fullName>
    </submittedName>
</protein>
<dbReference type="Gene3D" id="3.10.129.10">
    <property type="entry name" value="Hotdog Thioesterase"/>
    <property type="match status" value="1"/>
</dbReference>
<evidence type="ECO:0000313" key="5">
    <source>
        <dbReference type="Proteomes" id="UP000006327"/>
    </source>
</evidence>
<dbReference type="InterPro" id="IPR029069">
    <property type="entry name" value="HotDog_dom_sf"/>
</dbReference>
<dbReference type="GO" id="GO:0047617">
    <property type="term" value="F:fatty acyl-CoA hydrolase activity"/>
    <property type="evidence" value="ECO:0007669"/>
    <property type="project" value="InterPro"/>
</dbReference>
<evidence type="ECO:0000259" key="3">
    <source>
        <dbReference type="Pfam" id="PF03061"/>
    </source>
</evidence>
<reference evidence="4 5" key="1">
    <citation type="journal article" date="2017" name="Antonie Van Leeuwenhoek">
        <title>Rhizobium rhizosphaerae sp. nov., a novel species isolated from rice rhizosphere.</title>
        <authorList>
            <person name="Zhao J.J."/>
            <person name="Zhang J."/>
            <person name="Zhang R.J."/>
            <person name="Zhang C.W."/>
            <person name="Yin H.Q."/>
            <person name="Zhang X.X."/>
        </authorList>
    </citation>
    <scope>NUCLEOTIDE SEQUENCE [LARGE SCALE GENOMIC DNA]</scope>
    <source>
        <strain evidence="4 5">BSs20135</strain>
    </source>
</reference>
<evidence type="ECO:0000256" key="1">
    <source>
        <dbReference type="ARBA" id="ARBA00008324"/>
    </source>
</evidence>
<dbReference type="Pfam" id="PF03061">
    <property type="entry name" value="4HBT"/>
    <property type="match status" value="1"/>
</dbReference>
<comment type="caution">
    <text evidence="4">The sequence shown here is derived from an EMBL/GenBank/DDBJ whole genome shotgun (WGS) entry which is preliminary data.</text>
</comment>
<dbReference type="InterPro" id="IPR006683">
    <property type="entry name" value="Thioestr_dom"/>
</dbReference>
<dbReference type="AlphaFoldDB" id="K6YM41"/>
<name>K6YM41_9ALTE</name>
<evidence type="ECO:0000313" key="4">
    <source>
        <dbReference type="EMBL" id="GAC19232.1"/>
    </source>
</evidence>
<dbReference type="NCBIfam" id="TIGR00369">
    <property type="entry name" value="unchar_dom_1"/>
    <property type="match status" value="1"/>
</dbReference>
<gene>
    <name evidence="4" type="primary">paaI</name>
    <name evidence="4" type="ORF">GARC_2265</name>
</gene>
<dbReference type="PANTHER" id="PTHR21660">
    <property type="entry name" value="THIOESTERASE SUPERFAMILY MEMBER-RELATED"/>
    <property type="match status" value="1"/>
</dbReference>
<dbReference type="EMBL" id="BAEO01000028">
    <property type="protein sequence ID" value="GAC19232.1"/>
    <property type="molecule type" value="Genomic_DNA"/>
</dbReference>
<organism evidence="4 5">
    <name type="scientific">Paraglaciecola arctica BSs20135</name>
    <dbReference type="NCBI Taxonomy" id="493475"/>
    <lineage>
        <taxon>Bacteria</taxon>
        <taxon>Pseudomonadati</taxon>
        <taxon>Pseudomonadota</taxon>
        <taxon>Gammaproteobacteria</taxon>
        <taxon>Alteromonadales</taxon>
        <taxon>Alteromonadaceae</taxon>
        <taxon>Paraglaciecola</taxon>
    </lineage>
</organism>
<dbReference type="SUPFAM" id="SSF54637">
    <property type="entry name" value="Thioesterase/thiol ester dehydrase-isomerase"/>
    <property type="match status" value="1"/>
</dbReference>
<sequence length="131" mass="14274">MNKVDFPFADLIGFNMDKMEDGKSICSLEIKAQHMNPQKAVHGAVAYALADTGMGAALFSLLNKDQYCATIEIKISYLNPLYKGLLVCESEVIKCGKRLGYTESVLRENGIIVAKASGSFSIFNPSSTLEN</sequence>
<dbReference type="eggNOG" id="COG2050">
    <property type="taxonomic scope" value="Bacteria"/>
</dbReference>
<dbReference type="CDD" id="cd03443">
    <property type="entry name" value="PaaI_thioesterase"/>
    <property type="match status" value="1"/>
</dbReference>
<keyword evidence="2" id="KW-0378">Hydrolase</keyword>
<evidence type="ECO:0000256" key="2">
    <source>
        <dbReference type="ARBA" id="ARBA00022801"/>
    </source>
</evidence>
<comment type="similarity">
    <text evidence="1">Belongs to the thioesterase PaaI family.</text>
</comment>
<dbReference type="OrthoDB" id="5290048at2"/>